<feature type="domain" description="AB hydrolase-1" evidence="1">
    <location>
        <begin position="3"/>
        <end position="204"/>
    </location>
</feature>
<name>A0A7Y9F1Q2_9ACTN</name>
<accession>A0A7Y9F1Q2</accession>
<dbReference type="InterPro" id="IPR050471">
    <property type="entry name" value="AB_hydrolase"/>
</dbReference>
<dbReference type="Pfam" id="PF12697">
    <property type="entry name" value="Abhydrolase_6"/>
    <property type="match status" value="1"/>
</dbReference>
<dbReference type="PANTHER" id="PTHR43433:SF5">
    <property type="entry name" value="AB HYDROLASE-1 DOMAIN-CONTAINING PROTEIN"/>
    <property type="match status" value="1"/>
</dbReference>
<evidence type="ECO:0000259" key="1">
    <source>
        <dbReference type="Pfam" id="PF12697"/>
    </source>
</evidence>
<dbReference type="PANTHER" id="PTHR43433">
    <property type="entry name" value="HYDROLASE, ALPHA/BETA FOLD FAMILY PROTEIN"/>
    <property type="match status" value="1"/>
</dbReference>
<organism evidence="2 3">
    <name type="scientific">Nocardioides marinisabuli</name>
    <dbReference type="NCBI Taxonomy" id="419476"/>
    <lineage>
        <taxon>Bacteria</taxon>
        <taxon>Bacillati</taxon>
        <taxon>Actinomycetota</taxon>
        <taxon>Actinomycetes</taxon>
        <taxon>Propionibacteriales</taxon>
        <taxon>Nocardioidaceae</taxon>
        <taxon>Nocardioides</taxon>
    </lineage>
</organism>
<protein>
    <submittedName>
        <fullName evidence="2">Pimeloyl-ACP methyl ester carboxylesterase</fullName>
    </submittedName>
</protein>
<dbReference type="EMBL" id="JACCBE010000001">
    <property type="protein sequence ID" value="NYD57155.1"/>
    <property type="molecule type" value="Genomic_DNA"/>
</dbReference>
<dbReference type="InterPro" id="IPR029058">
    <property type="entry name" value="AB_hydrolase_fold"/>
</dbReference>
<evidence type="ECO:0000313" key="3">
    <source>
        <dbReference type="Proteomes" id="UP000516957"/>
    </source>
</evidence>
<dbReference type="Gene3D" id="3.40.50.1820">
    <property type="entry name" value="alpha/beta hydrolase"/>
    <property type="match status" value="1"/>
</dbReference>
<dbReference type="GO" id="GO:0003824">
    <property type="term" value="F:catalytic activity"/>
    <property type="evidence" value="ECO:0007669"/>
    <property type="project" value="UniProtKB-ARBA"/>
</dbReference>
<sequence length="224" mass="24204">MAALDLSGHGSSGSRVDYDFLTWADEVVEVASAEGSDQPVVIGHSMGGVVALTAAFRHAARLAGAVIVDLPDWVLEGRVPPRLEQLPTRRHHASRESAVRRFRARPADPMRQEYIERHVAGRSVHLTADGWTWRFDHAVTTHDSFPADLWGTARCPVAIVLAERSLLASEAVDQMTDRLGGVEVVTIADAGHHIMLDQPLALLAGLEDILGGWSWRRASGAGSG</sequence>
<proteinExistence type="predicted"/>
<dbReference type="Proteomes" id="UP000516957">
    <property type="component" value="Unassembled WGS sequence"/>
</dbReference>
<dbReference type="SUPFAM" id="SSF53474">
    <property type="entry name" value="alpha/beta-Hydrolases"/>
    <property type="match status" value="1"/>
</dbReference>
<dbReference type="InterPro" id="IPR000073">
    <property type="entry name" value="AB_hydrolase_1"/>
</dbReference>
<keyword evidence="3" id="KW-1185">Reference proteome</keyword>
<gene>
    <name evidence="2" type="ORF">BKA08_001393</name>
</gene>
<comment type="caution">
    <text evidence="2">The sequence shown here is derived from an EMBL/GenBank/DDBJ whole genome shotgun (WGS) entry which is preliminary data.</text>
</comment>
<dbReference type="AlphaFoldDB" id="A0A7Y9F1Q2"/>
<evidence type="ECO:0000313" key="2">
    <source>
        <dbReference type="EMBL" id="NYD57155.1"/>
    </source>
</evidence>
<reference evidence="2 3" key="1">
    <citation type="submission" date="2020-07" db="EMBL/GenBank/DDBJ databases">
        <title>Sequencing the genomes of 1000 actinobacteria strains.</title>
        <authorList>
            <person name="Klenk H.-P."/>
        </authorList>
    </citation>
    <scope>NUCLEOTIDE SEQUENCE [LARGE SCALE GENOMIC DNA]</scope>
    <source>
        <strain evidence="2 3">DSM 18965</strain>
    </source>
</reference>